<evidence type="ECO:0000256" key="1">
    <source>
        <dbReference type="ARBA" id="ARBA00023002"/>
    </source>
</evidence>
<dbReference type="InterPro" id="IPR036291">
    <property type="entry name" value="NAD(P)-bd_dom_sf"/>
</dbReference>
<dbReference type="PANTHER" id="PTHR11133">
    <property type="entry name" value="SACCHAROPINE DEHYDROGENASE"/>
    <property type="match status" value="1"/>
</dbReference>
<dbReference type="AlphaFoldDB" id="A0A2M7FYZ4"/>
<feature type="domain" description="Saccharopine dehydrogenase NADP binding" evidence="2">
    <location>
        <begin position="6"/>
        <end position="130"/>
    </location>
</feature>
<protein>
    <submittedName>
        <fullName evidence="4">Saccharopine dehydrogenase</fullName>
    </submittedName>
</protein>
<dbReference type="Gene3D" id="3.40.50.720">
    <property type="entry name" value="NAD(P)-binding Rossmann-like Domain"/>
    <property type="match status" value="2"/>
</dbReference>
<dbReference type="SUPFAM" id="SSF55347">
    <property type="entry name" value="Glyceraldehyde-3-phosphate dehydrogenase-like, C-terminal domain"/>
    <property type="match status" value="1"/>
</dbReference>
<dbReference type="GO" id="GO:0016491">
    <property type="term" value="F:oxidoreductase activity"/>
    <property type="evidence" value="ECO:0007669"/>
    <property type="project" value="UniProtKB-KW"/>
</dbReference>
<feature type="domain" description="Saccharopine dehydrogenase-like C-terminal" evidence="3">
    <location>
        <begin position="134"/>
        <end position="380"/>
    </location>
</feature>
<dbReference type="InterPro" id="IPR051168">
    <property type="entry name" value="AASS"/>
</dbReference>
<dbReference type="Pfam" id="PF16653">
    <property type="entry name" value="Sacchrp_dh_C"/>
    <property type="match status" value="1"/>
</dbReference>
<comment type="caution">
    <text evidence="4">The sequence shown here is derived from an EMBL/GenBank/DDBJ whole genome shotgun (WGS) entry which is preliminary data.</text>
</comment>
<evidence type="ECO:0000313" key="4">
    <source>
        <dbReference type="EMBL" id="PIW14567.1"/>
    </source>
</evidence>
<dbReference type="PANTHER" id="PTHR11133:SF22">
    <property type="entry name" value="ALPHA-AMINOADIPIC SEMIALDEHYDE SYNTHASE, MITOCHONDRIAL"/>
    <property type="match status" value="1"/>
</dbReference>
<dbReference type="Gene3D" id="3.30.360.10">
    <property type="entry name" value="Dihydrodipicolinate Reductase, domain 2"/>
    <property type="match status" value="1"/>
</dbReference>
<organism evidence="4 5">
    <name type="scientific">bacterium (Candidatus Blackallbacteria) CG17_big_fil_post_rev_8_21_14_2_50_48_46</name>
    <dbReference type="NCBI Taxonomy" id="2014261"/>
    <lineage>
        <taxon>Bacteria</taxon>
        <taxon>Candidatus Blackallbacteria</taxon>
    </lineage>
</organism>
<evidence type="ECO:0000259" key="3">
    <source>
        <dbReference type="Pfam" id="PF16653"/>
    </source>
</evidence>
<sequence length="387" mass="42179">MGYTYVVLGAGIQGTTIAYDMARFGEAEKVMLLDMSLEQAQKSAEHINRLLEKPLVEAGSIDVRNREQLLAALQPADSCLSAVPYFLNPEIAACAVEAKTNFCDLGGNTDVVFQELALHEKALTAGVSVIPDCGLAPGLGNTLAAHGIGQLDQCDEVQVRCGGLPQNPQPPLDYMLVFSVEGLTNEYFGEAVILRDGKIDKVKTFAEHELLQLPAPLGECEAFTTSGGTSTCPWTFEGQVKTYEYKTIRYKGHYEKMKVMHDLGLLDLEAIEVDGQQVIPRHVFHAAALKKLNFPGEKDLVVLRATCKGSRDGQAKTLEYTIVDFFDESTGFNAMSRMTGYPASIVAIMMARGQTERGAIPLEKSVPTAPFLEELALRGIKLQIQES</sequence>
<evidence type="ECO:0000313" key="5">
    <source>
        <dbReference type="Proteomes" id="UP000231019"/>
    </source>
</evidence>
<name>A0A2M7FYZ4_9BACT</name>
<gene>
    <name evidence="4" type="ORF">COW36_21250</name>
</gene>
<dbReference type="SUPFAM" id="SSF51735">
    <property type="entry name" value="NAD(P)-binding Rossmann-fold domains"/>
    <property type="match status" value="1"/>
</dbReference>
<accession>A0A2M7FYZ4</accession>
<dbReference type="Proteomes" id="UP000231019">
    <property type="component" value="Unassembled WGS sequence"/>
</dbReference>
<reference evidence="4 5" key="1">
    <citation type="submission" date="2017-09" db="EMBL/GenBank/DDBJ databases">
        <title>Depth-based differentiation of microbial function through sediment-hosted aquifers and enrichment of novel symbionts in the deep terrestrial subsurface.</title>
        <authorList>
            <person name="Probst A.J."/>
            <person name="Ladd B."/>
            <person name="Jarett J.K."/>
            <person name="Geller-Mcgrath D.E."/>
            <person name="Sieber C.M."/>
            <person name="Emerson J.B."/>
            <person name="Anantharaman K."/>
            <person name="Thomas B.C."/>
            <person name="Malmstrom R."/>
            <person name="Stieglmeier M."/>
            <person name="Klingl A."/>
            <person name="Woyke T."/>
            <person name="Ryan C.M."/>
            <person name="Banfield J.F."/>
        </authorList>
    </citation>
    <scope>NUCLEOTIDE SEQUENCE [LARGE SCALE GENOMIC DNA]</scope>
    <source>
        <strain evidence="4">CG17_big_fil_post_rev_8_21_14_2_50_48_46</strain>
    </source>
</reference>
<keyword evidence="1" id="KW-0560">Oxidoreductase</keyword>
<dbReference type="InterPro" id="IPR005097">
    <property type="entry name" value="Sacchrp_dh_NADP-bd"/>
</dbReference>
<dbReference type="EMBL" id="PFFQ01000059">
    <property type="protein sequence ID" value="PIW14567.1"/>
    <property type="molecule type" value="Genomic_DNA"/>
</dbReference>
<evidence type="ECO:0000259" key="2">
    <source>
        <dbReference type="Pfam" id="PF03435"/>
    </source>
</evidence>
<proteinExistence type="predicted"/>
<dbReference type="Pfam" id="PF03435">
    <property type="entry name" value="Sacchrp_dh_NADP"/>
    <property type="match status" value="1"/>
</dbReference>
<dbReference type="InterPro" id="IPR032095">
    <property type="entry name" value="Sacchrp_dh-like_C"/>
</dbReference>